<dbReference type="SUPFAM" id="SSF50370">
    <property type="entry name" value="Ricin B-like lectins"/>
    <property type="match status" value="1"/>
</dbReference>
<dbReference type="Proteomes" id="UP000585836">
    <property type="component" value="Unassembled WGS sequence"/>
</dbReference>
<name>A0A7W9Q304_9ACTN</name>
<keyword evidence="3" id="KW-1185">Reference proteome</keyword>
<dbReference type="EMBL" id="JACHJK010000028">
    <property type="protein sequence ID" value="MBB5932605.1"/>
    <property type="molecule type" value="Genomic_DNA"/>
</dbReference>
<sequence>MHPASSHSLCLTEGRERNGRTDREIAVQHSCADAPLPRVYIEKLSGSIYRIQWHNPDPGKGLGRLAVDGSSTSPGALLAPRDCADSNSQKFRLEASGDGYRLRPLHSGLCVGFLPPVTDGAEAVQTDCTGSSSQAFTFTAG</sequence>
<feature type="domain" description="Ricin B lectin" evidence="1">
    <location>
        <begin position="48"/>
        <end position="111"/>
    </location>
</feature>
<proteinExistence type="predicted"/>
<dbReference type="Gene3D" id="2.80.10.50">
    <property type="match status" value="1"/>
</dbReference>
<evidence type="ECO:0000313" key="2">
    <source>
        <dbReference type="EMBL" id="MBB5932605.1"/>
    </source>
</evidence>
<evidence type="ECO:0000313" key="3">
    <source>
        <dbReference type="Proteomes" id="UP000585836"/>
    </source>
</evidence>
<reference evidence="2 3" key="1">
    <citation type="submission" date="2020-08" db="EMBL/GenBank/DDBJ databases">
        <title>Genomic Encyclopedia of Type Strains, Phase III (KMG-III): the genomes of soil and plant-associated and newly described type strains.</title>
        <authorList>
            <person name="Whitman W."/>
        </authorList>
    </citation>
    <scope>NUCLEOTIDE SEQUENCE [LARGE SCALE GENOMIC DNA]</scope>
    <source>
        <strain evidence="2 3">CECT 3313</strain>
    </source>
</reference>
<dbReference type="InterPro" id="IPR000772">
    <property type="entry name" value="Ricin_B_lectin"/>
</dbReference>
<dbReference type="AlphaFoldDB" id="A0A7W9Q304"/>
<evidence type="ECO:0000259" key="1">
    <source>
        <dbReference type="Pfam" id="PF14200"/>
    </source>
</evidence>
<dbReference type="InterPro" id="IPR035992">
    <property type="entry name" value="Ricin_B-like_lectins"/>
</dbReference>
<gene>
    <name evidence="2" type="ORF">FHS34_008115</name>
</gene>
<dbReference type="RefSeq" id="WP_184975239.1">
    <property type="nucleotide sequence ID" value="NZ_BAAAWF010000090.1"/>
</dbReference>
<comment type="caution">
    <text evidence="2">The sequence shown here is derived from an EMBL/GenBank/DDBJ whole genome shotgun (WGS) entry which is preliminary data.</text>
</comment>
<accession>A0A7W9Q304</accession>
<protein>
    <recommendedName>
        <fullName evidence="1">Ricin B lectin domain-containing protein</fullName>
    </recommendedName>
</protein>
<organism evidence="2 3">
    <name type="scientific">Streptomyces echinatus</name>
    <dbReference type="NCBI Taxonomy" id="67293"/>
    <lineage>
        <taxon>Bacteria</taxon>
        <taxon>Bacillati</taxon>
        <taxon>Actinomycetota</taxon>
        <taxon>Actinomycetes</taxon>
        <taxon>Kitasatosporales</taxon>
        <taxon>Streptomycetaceae</taxon>
        <taxon>Streptomyces</taxon>
    </lineage>
</organism>
<dbReference type="CDD" id="cd00161">
    <property type="entry name" value="beta-trefoil_Ricin-like"/>
    <property type="match status" value="1"/>
</dbReference>
<dbReference type="Pfam" id="PF14200">
    <property type="entry name" value="RicinB_lectin_2"/>
    <property type="match status" value="1"/>
</dbReference>